<dbReference type="GO" id="GO:0006749">
    <property type="term" value="P:glutathione metabolic process"/>
    <property type="evidence" value="ECO:0007669"/>
    <property type="project" value="TreeGrafter"/>
</dbReference>
<dbReference type="PANTHER" id="PTHR43084">
    <property type="entry name" value="PERSULFIDE DIOXYGENASE ETHE1"/>
    <property type="match status" value="1"/>
</dbReference>
<sequence length="447" mass="47684">MDVITIEVPELGNRTHLVHDGTHGLVVDPPRDHRPVEIAAEAAGIQIAAVADTHVHNDYLSGALSLARRHGVDYWLSAEERVHFDRTGVRGGDVIRVGALDVTVLDTPGHTLHHQSFLVADAATGSAALLSGGSLLHGTVGRTDLVDPRLARMMGRAQWASARRQGGLPPDTALHPTHGFGSFCAAAAGGDGFHGTLADELRGNPALSTPRDLYVDQLVASFGPVPAHYRRMGALNRAGAGAAPAPSPLPVTENDVHDAIRAGSWVVDVRPRHTFARGHLTGSINIEDSPQLATYAGWLVPWGADLLVIGDSEDDIASAVHDLAQIGVEVRGTHLLGPASTWYDSRDYRVADWAAYRRLSAGALTLDVRLDAEYAVGHLPDSVHVPLHELEGRIPRLPPGRVWVHCKSGFRAAIAASLLARAGRDVVLVTDDWERALEHGLPVRTAA</sequence>
<name>A0A2T8FFX3_9ACTN</name>
<dbReference type="EMBL" id="QDGZ01000001">
    <property type="protein sequence ID" value="PVG84606.1"/>
    <property type="molecule type" value="Genomic_DNA"/>
</dbReference>
<dbReference type="SUPFAM" id="SSF52821">
    <property type="entry name" value="Rhodanese/Cell cycle control phosphatase"/>
    <property type="match status" value="2"/>
</dbReference>
<dbReference type="InterPro" id="IPR036873">
    <property type="entry name" value="Rhodanese-like_dom_sf"/>
</dbReference>
<evidence type="ECO:0000313" key="3">
    <source>
        <dbReference type="Proteomes" id="UP000246018"/>
    </source>
</evidence>
<dbReference type="Gene3D" id="3.40.250.10">
    <property type="entry name" value="Rhodanese-like domain"/>
    <property type="match status" value="2"/>
</dbReference>
<dbReference type="GO" id="GO:0070813">
    <property type="term" value="P:hydrogen sulfide metabolic process"/>
    <property type="evidence" value="ECO:0007669"/>
    <property type="project" value="TreeGrafter"/>
</dbReference>
<keyword evidence="2" id="KW-0378">Hydrolase</keyword>
<dbReference type="PANTHER" id="PTHR43084:SF1">
    <property type="entry name" value="PERSULFIDE DIOXYGENASE ETHE1, MITOCHONDRIAL"/>
    <property type="match status" value="1"/>
</dbReference>
<dbReference type="InterPro" id="IPR036866">
    <property type="entry name" value="RibonucZ/Hydroxyglut_hydro"/>
</dbReference>
<dbReference type="InterPro" id="IPR051682">
    <property type="entry name" value="Mito_Persulfide_Diox"/>
</dbReference>
<accession>A0A2T8FFX3</accession>
<proteinExistence type="predicted"/>
<dbReference type="GO" id="GO:0050313">
    <property type="term" value="F:sulfur dioxygenase activity"/>
    <property type="evidence" value="ECO:0007669"/>
    <property type="project" value="TreeGrafter"/>
</dbReference>
<dbReference type="SMART" id="SM00849">
    <property type="entry name" value="Lactamase_B"/>
    <property type="match status" value="1"/>
</dbReference>
<dbReference type="RefSeq" id="WP_116570739.1">
    <property type="nucleotide sequence ID" value="NZ_QDGZ01000001.1"/>
</dbReference>
<evidence type="ECO:0000313" key="2">
    <source>
        <dbReference type="EMBL" id="PVG84606.1"/>
    </source>
</evidence>
<gene>
    <name evidence="2" type="ORF">DDE18_03120</name>
</gene>
<comment type="caution">
    <text evidence="2">The sequence shown here is derived from an EMBL/GenBank/DDBJ whole genome shotgun (WGS) entry which is preliminary data.</text>
</comment>
<dbReference type="PROSITE" id="PS50206">
    <property type="entry name" value="RHODANESE_3"/>
    <property type="match status" value="2"/>
</dbReference>
<dbReference type="InterPro" id="IPR001279">
    <property type="entry name" value="Metallo-B-lactamas"/>
</dbReference>
<dbReference type="AlphaFoldDB" id="A0A2T8FFX3"/>
<dbReference type="Gene3D" id="3.60.15.10">
    <property type="entry name" value="Ribonuclease Z/Hydroxyacylglutathione hydrolase-like"/>
    <property type="match status" value="1"/>
</dbReference>
<dbReference type="OrthoDB" id="3196337at2"/>
<dbReference type="Pfam" id="PF00581">
    <property type="entry name" value="Rhodanese"/>
    <property type="match status" value="2"/>
</dbReference>
<protein>
    <submittedName>
        <fullName evidence="2">MBL fold metallo-hydrolase</fullName>
    </submittedName>
</protein>
<dbReference type="SMART" id="SM00450">
    <property type="entry name" value="RHOD"/>
    <property type="match status" value="2"/>
</dbReference>
<dbReference type="InterPro" id="IPR001763">
    <property type="entry name" value="Rhodanese-like_dom"/>
</dbReference>
<feature type="domain" description="Rhodanese" evidence="1">
    <location>
        <begin position="260"/>
        <end position="286"/>
    </location>
</feature>
<dbReference type="SUPFAM" id="SSF56281">
    <property type="entry name" value="Metallo-hydrolase/oxidoreductase"/>
    <property type="match status" value="1"/>
</dbReference>
<evidence type="ECO:0000259" key="1">
    <source>
        <dbReference type="PROSITE" id="PS50206"/>
    </source>
</evidence>
<organism evidence="2 3">
    <name type="scientific">Nocardioides gansuensis</name>
    <dbReference type="NCBI Taxonomy" id="2138300"/>
    <lineage>
        <taxon>Bacteria</taxon>
        <taxon>Bacillati</taxon>
        <taxon>Actinomycetota</taxon>
        <taxon>Actinomycetes</taxon>
        <taxon>Propionibacteriales</taxon>
        <taxon>Nocardioidaceae</taxon>
        <taxon>Nocardioides</taxon>
    </lineage>
</organism>
<reference evidence="2 3" key="1">
    <citation type="submission" date="2018-04" db="EMBL/GenBank/DDBJ databases">
        <title>Genome of Nocardioides gansuensis WSJ-1.</title>
        <authorList>
            <person name="Wu S."/>
            <person name="Wang G."/>
        </authorList>
    </citation>
    <scope>NUCLEOTIDE SEQUENCE [LARGE SCALE GENOMIC DNA]</scope>
    <source>
        <strain evidence="2 3">WSJ-1</strain>
    </source>
</reference>
<dbReference type="GO" id="GO:0016787">
    <property type="term" value="F:hydrolase activity"/>
    <property type="evidence" value="ECO:0007669"/>
    <property type="project" value="UniProtKB-KW"/>
</dbReference>
<feature type="domain" description="Rhodanese" evidence="1">
    <location>
        <begin position="359"/>
        <end position="445"/>
    </location>
</feature>
<dbReference type="Proteomes" id="UP000246018">
    <property type="component" value="Unassembled WGS sequence"/>
</dbReference>
<keyword evidence="3" id="KW-1185">Reference proteome</keyword>
<dbReference type="CDD" id="cd00158">
    <property type="entry name" value="RHOD"/>
    <property type="match status" value="1"/>
</dbReference>